<name>A0A9P5P946_9AGAR</name>
<reference evidence="2" key="1">
    <citation type="submission" date="2020-11" db="EMBL/GenBank/DDBJ databases">
        <authorList>
            <consortium name="DOE Joint Genome Institute"/>
            <person name="Ahrendt S."/>
            <person name="Riley R."/>
            <person name="Andreopoulos W."/>
            <person name="Labutti K."/>
            <person name="Pangilinan J."/>
            <person name="Ruiz-Duenas F.J."/>
            <person name="Barrasa J.M."/>
            <person name="Sanchez-Garcia M."/>
            <person name="Camarero S."/>
            <person name="Miyauchi S."/>
            <person name="Serrano A."/>
            <person name="Linde D."/>
            <person name="Babiker R."/>
            <person name="Drula E."/>
            <person name="Ayuso-Fernandez I."/>
            <person name="Pacheco R."/>
            <person name="Padilla G."/>
            <person name="Ferreira P."/>
            <person name="Barriuso J."/>
            <person name="Kellner H."/>
            <person name="Castanera R."/>
            <person name="Alfaro M."/>
            <person name="Ramirez L."/>
            <person name="Pisabarro A.G."/>
            <person name="Kuo A."/>
            <person name="Tritt A."/>
            <person name="Lipzen A."/>
            <person name="He G."/>
            <person name="Yan M."/>
            <person name="Ng V."/>
            <person name="Cullen D."/>
            <person name="Martin F."/>
            <person name="Rosso M.-N."/>
            <person name="Henrissat B."/>
            <person name="Hibbett D."/>
            <person name="Martinez A.T."/>
            <person name="Grigoriev I.V."/>
        </authorList>
    </citation>
    <scope>NUCLEOTIDE SEQUENCE</scope>
    <source>
        <strain evidence="2">AH 40177</strain>
    </source>
</reference>
<feature type="compositionally biased region" description="Low complexity" evidence="1">
    <location>
        <begin position="47"/>
        <end position="64"/>
    </location>
</feature>
<comment type="caution">
    <text evidence="2">The sequence shown here is derived from an EMBL/GenBank/DDBJ whole genome shotgun (WGS) entry which is preliminary data.</text>
</comment>
<dbReference type="AlphaFoldDB" id="A0A9P5P946"/>
<evidence type="ECO:0000313" key="3">
    <source>
        <dbReference type="Proteomes" id="UP000772434"/>
    </source>
</evidence>
<evidence type="ECO:0000256" key="1">
    <source>
        <dbReference type="SAM" id="MobiDB-lite"/>
    </source>
</evidence>
<gene>
    <name evidence="2" type="ORF">BDP27DRAFT_1429897</name>
</gene>
<evidence type="ECO:0000313" key="2">
    <source>
        <dbReference type="EMBL" id="KAF9060576.1"/>
    </source>
</evidence>
<organism evidence="2 3">
    <name type="scientific">Rhodocollybia butyracea</name>
    <dbReference type="NCBI Taxonomy" id="206335"/>
    <lineage>
        <taxon>Eukaryota</taxon>
        <taxon>Fungi</taxon>
        <taxon>Dikarya</taxon>
        <taxon>Basidiomycota</taxon>
        <taxon>Agaricomycotina</taxon>
        <taxon>Agaricomycetes</taxon>
        <taxon>Agaricomycetidae</taxon>
        <taxon>Agaricales</taxon>
        <taxon>Marasmiineae</taxon>
        <taxon>Omphalotaceae</taxon>
        <taxon>Rhodocollybia</taxon>
    </lineage>
</organism>
<dbReference type="EMBL" id="JADNRY010000236">
    <property type="protein sequence ID" value="KAF9060576.1"/>
    <property type="molecule type" value="Genomic_DNA"/>
</dbReference>
<keyword evidence="3" id="KW-1185">Reference proteome</keyword>
<feature type="region of interest" description="Disordered" evidence="1">
    <location>
        <begin position="26"/>
        <end position="80"/>
    </location>
</feature>
<accession>A0A9P5P946</accession>
<sequence>MSDIEVPYKLGQSCAIGGDKNQFIIYENVDSPPPSKRRRTNEEKVPSDLLSSSTQLSTLSNSSDGTPTPEPDAVQETNLRETRLRLRETELDLQQYKAAYKLALSRPPPEVKALKARVRDLETQLESKDEELQNSEANNDALRASADYECHENNYRNMEFRHLQKVLAETREDLAKAKATLAMSARLAFVLTSPSVHAENPERIQEKVDQVIKSLEAAHRELENAASCA</sequence>
<dbReference type="Proteomes" id="UP000772434">
    <property type="component" value="Unassembled WGS sequence"/>
</dbReference>
<protein>
    <submittedName>
        <fullName evidence="2">Uncharacterized protein</fullName>
    </submittedName>
</protein>
<proteinExistence type="predicted"/>